<dbReference type="InterPro" id="IPR032435">
    <property type="entry name" value="STML2-like_C"/>
</dbReference>
<protein>
    <recommendedName>
        <fullName evidence="3">Podocin</fullName>
    </recommendedName>
</protein>
<dbReference type="SUPFAM" id="SSF49265">
    <property type="entry name" value="Fibronectin type III"/>
    <property type="match status" value="2"/>
</dbReference>
<dbReference type="Gene3D" id="2.60.40.10">
    <property type="entry name" value="Immunoglobulins"/>
    <property type="match status" value="2"/>
</dbReference>
<dbReference type="CDD" id="cd08829">
    <property type="entry name" value="SPFH_paraslipin"/>
    <property type="match status" value="1"/>
</dbReference>
<accession>A0A8X7XF14</accession>
<keyword evidence="6" id="KW-1185">Reference proteome</keyword>
<name>A0A8X7XF14_POLSE</name>
<evidence type="ECO:0000256" key="3">
    <source>
        <dbReference type="ARBA" id="ARBA00071670"/>
    </source>
</evidence>
<evidence type="ECO:0000256" key="2">
    <source>
        <dbReference type="ARBA" id="ARBA00053394"/>
    </source>
</evidence>
<feature type="domain" description="Band 7" evidence="4">
    <location>
        <begin position="3"/>
        <end position="190"/>
    </location>
</feature>
<evidence type="ECO:0000313" key="6">
    <source>
        <dbReference type="Proteomes" id="UP000886611"/>
    </source>
</evidence>
<dbReference type="InterPro" id="IPR013783">
    <property type="entry name" value="Ig-like_fold"/>
</dbReference>
<evidence type="ECO:0000259" key="4">
    <source>
        <dbReference type="SMART" id="SM00244"/>
    </source>
</evidence>
<dbReference type="InterPro" id="IPR036116">
    <property type="entry name" value="FN3_sf"/>
</dbReference>
<dbReference type="InterPro" id="IPR001107">
    <property type="entry name" value="Band_7"/>
</dbReference>
<dbReference type="SMART" id="SM00244">
    <property type="entry name" value="PHB"/>
    <property type="match status" value="1"/>
</dbReference>
<comment type="similarity">
    <text evidence="1">Belongs to the band 7/mec-2 family.</text>
</comment>
<feature type="non-terminal residue" evidence="5">
    <location>
        <position position="545"/>
    </location>
</feature>
<sequence>MNTVILFVPQQEAWVVERMGRFHRILDPGLNILVPVLDRVRYVQSLKEIVIDVPEQSAVTLGELYYSLQYFMMSVVLFLSYSFMFSLPLIDNVTLQIDGVLFLRILDPFKASYGVEDPEYAVTQLAQTTMRSELGKLTLDKVFMERESLNANIVDALNQASSEWGIRCLRYEIKDIHVPPKVKESMQMQVEAERRKRATVLESEGTRQAAINVAEGNKQAQILASEGQKEEQINKAAGEANAVLAKAEAQAKAIEILSDALTKQNGNAAASLSIAEQYVKAFSNLAKQSNTILLPTNTGDISSMVIQTGLDLSFRCAQTQTVSASKKRRRNRRVNAVPPIERTRGARARRRAASVRAEEIPGRMGELPASGAEADEGRAWNLRRRTSAGNEKSKHISWALRDNDSPFQLNLSSNSSPFSEEQNPIILSVEEINAKYYRKRTWSFFIRDIVLPDPPKILNCTQDSNGLRLNIEPPSSWAKPHSYFPLAYEVEYELKHNGKTEISKRLLLPKSISRLRARSQDPYINSLWSHWTAWRDVINLDLVVC</sequence>
<organism evidence="5 6">
    <name type="scientific">Polypterus senegalus</name>
    <name type="common">Senegal bichir</name>
    <dbReference type="NCBI Taxonomy" id="55291"/>
    <lineage>
        <taxon>Eukaryota</taxon>
        <taxon>Metazoa</taxon>
        <taxon>Chordata</taxon>
        <taxon>Craniata</taxon>
        <taxon>Vertebrata</taxon>
        <taxon>Euteleostomi</taxon>
        <taxon>Actinopterygii</taxon>
        <taxon>Polypteriformes</taxon>
        <taxon>Polypteridae</taxon>
        <taxon>Polypterus</taxon>
    </lineage>
</organism>
<dbReference type="Proteomes" id="UP000886611">
    <property type="component" value="Unassembled WGS sequence"/>
</dbReference>
<dbReference type="EMBL" id="JAATIS010001241">
    <property type="protein sequence ID" value="KAG2466429.1"/>
    <property type="molecule type" value="Genomic_DNA"/>
</dbReference>
<dbReference type="SUPFAM" id="SSF117892">
    <property type="entry name" value="Band 7/SPFH domain"/>
    <property type="match status" value="1"/>
</dbReference>
<dbReference type="Pfam" id="PF16200">
    <property type="entry name" value="Band_7_C"/>
    <property type="match status" value="1"/>
</dbReference>
<dbReference type="PANTHER" id="PTHR43327:SF10">
    <property type="entry name" value="STOMATIN-LIKE PROTEIN 2, MITOCHONDRIAL"/>
    <property type="match status" value="1"/>
</dbReference>
<evidence type="ECO:0000313" key="5">
    <source>
        <dbReference type="EMBL" id="KAG2466429.1"/>
    </source>
</evidence>
<dbReference type="FunFam" id="3.30.479.30:FF:000004">
    <property type="entry name" value="Putative membrane protease family, stomatin"/>
    <property type="match status" value="1"/>
</dbReference>
<dbReference type="GO" id="GO:0005739">
    <property type="term" value="C:mitochondrion"/>
    <property type="evidence" value="ECO:0007669"/>
    <property type="project" value="TreeGrafter"/>
</dbReference>
<comment type="function">
    <text evidence="2">Plays a role in the regulation of glomerular permeability, acting probably as a linker between the plasma membrane and the cytoskeleton.</text>
</comment>
<comment type="caution">
    <text evidence="5">The sequence shown here is derived from an EMBL/GenBank/DDBJ whole genome shotgun (WGS) entry which is preliminary data.</text>
</comment>
<evidence type="ECO:0000256" key="1">
    <source>
        <dbReference type="ARBA" id="ARBA00008164"/>
    </source>
</evidence>
<dbReference type="Pfam" id="PF01145">
    <property type="entry name" value="Band_7"/>
    <property type="match status" value="1"/>
</dbReference>
<dbReference type="InterPro" id="IPR050710">
    <property type="entry name" value="Band7/mec-2_domain"/>
</dbReference>
<dbReference type="InterPro" id="IPR036013">
    <property type="entry name" value="Band_7/SPFH_dom_sf"/>
</dbReference>
<feature type="non-terminal residue" evidence="5">
    <location>
        <position position="1"/>
    </location>
</feature>
<dbReference type="PANTHER" id="PTHR43327">
    <property type="entry name" value="STOMATIN-LIKE PROTEIN 2, MITOCHONDRIAL"/>
    <property type="match status" value="1"/>
</dbReference>
<dbReference type="AlphaFoldDB" id="A0A8X7XF14"/>
<proteinExistence type="inferred from homology"/>
<gene>
    <name evidence="5" type="primary">Stoml2</name>
    <name evidence="5" type="ORF">GTO96_0020688</name>
</gene>
<reference evidence="5 6" key="1">
    <citation type="journal article" date="2021" name="Cell">
        <title>Tracing the genetic footprints of vertebrate landing in non-teleost ray-finned fishes.</title>
        <authorList>
            <person name="Bi X."/>
            <person name="Wang K."/>
            <person name="Yang L."/>
            <person name="Pan H."/>
            <person name="Jiang H."/>
            <person name="Wei Q."/>
            <person name="Fang M."/>
            <person name="Yu H."/>
            <person name="Zhu C."/>
            <person name="Cai Y."/>
            <person name="He Y."/>
            <person name="Gan X."/>
            <person name="Zeng H."/>
            <person name="Yu D."/>
            <person name="Zhu Y."/>
            <person name="Jiang H."/>
            <person name="Qiu Q."/>
            <person name="Yang H."/>
            <person name="Zhang Y.E."/>
            <person name="Wang W."/>
            <person name="Zhu M."/>
            <person name="He S."/>
            <person name="Zhang G."/>
        </authorList>
    </citation>
    <scope>NUCLEOTIDE SEQUENCE [LARGE SCALE GENOMIC DNA]</scope>
    <source>
        <strain evidence="5">Bchr_013</strain>
    </source>
</reference>
<dbReference type="Gene3D" id="3.30.479.30">
    <property type="entry name" value="Band 7 domain"/>
    <property type="match status" value="1"/>
</dbReference>
<dbReference type="GO" id="GO:0007005">
    <property type="term" value="P:mitochondrion organization"/>
    <property type="evidence" value="ECO:0007669"/>
    <property type="project" value="TreeGrafter"/>
</dbReference>
<dbReference type="GO" id="GO:0009898">
    <property type="term" value="C:cytoplasmic side of plasma membrane"/>
    <property type="evidence" value="ECO:0007669"/>
    <property type="project" value="UniProtKB-ARBA"/>
</dbReference>